<evidence type="ECO:0000313" key="6">
    <source>
        <dbReference type="EMBL" id="OPG16508.1"/>
    </source>
</evidence>
<dbReference type="InterPro" id="IPR016169">
    <property type="entry name" value="FAD-bd_PCMH_sub2"/>
</dbReference>
<dbReference type="OrthoDB" id="9767256at2"/>
<dbReference type="PROSITE" id="PS51387">
    <property type="entry name" value="FAD_PCMH"/>
    <property type="match status" value="1"/>
</dbReference>
<evidence type="ECO:0000256" key="3">
    <source>
        <dbReference type="ARBA" id="ARBA00022827"/>
    </source>
</evidence>
<accession>A0A1V4EV28</accession>
<protein>
    <submittedName>
        <fullName evidence="6">FAD-binding oxidoreductase</fullName>
    </submittedName>
</protein>
<keyword evidence="2" id="KW-0285">Flavoprotein</keyword>
<dbReference type="GO" id="GO:0016491">
    <property type="term" value="F:oxidoreductase activity"/>
    <property type="evidence" value="ECO:0007669"/>
    <property type="project" value="UniProtKB-KW"/>
</dbReference>
<keyword evidence="3" id="KW-0274">FAD</keyword>
<dbReference type="Proteomes" id="UP000190229">
    <property type="component" value="Unassembled WGS sequence"/>
</dbReference>
<dbReference type="Gene3D" id="3.30.465.10">
    <property type="match status" value="1"/>
</dbReference>
<dbReference type="Pfam" id="PF01565">
    <property type="entry name" value="FAD_binding_4"/>
    <property type="match status" value="1"/>
</dbReference>
<dbReference type="InterPro" id="IPR006094">
    <property type="entry name" value="Oxid_FAD_bind_N"/>
</dbReference>
<comment type="cofactor">
    <cofactor evidence="1">
        <name>FAD</name>
        <dbReference type="ChEBI" id="CHEBI:57692"/>
    </cofactor>
</comment>
<sequence>MVTEYVLRKLEEILGASNVHATPGQVKAYECDGYVAFKSLPGAVIFPQSTDEVSHVLKLFSEQRVPYVARGAGTGLSGGATPTRGDVVISLAKMDQLLSLDLENHRAVVQPGFVNLELTKRVAGKSFYYAPDPSSQSVCTIGGNFAENAGGSHCLKYGVTTNHVTAATIVLPDGEIVEVGSSFGDEDGLDLLGLYVGSEGTLGIATEITVKILKKPQAVQTIMALFDRVEDASASVSGFIAAGIIPAACEMMDQLAMQAVDKSRYHVGYPSDVEAVLIVEVDGLEATVRALSKRVMDVCTENHVREVRSAKSEEERALWWSSRKMAFPAIGRISPDYMVQDGVIPRSRLAEVLKRIETISQTSGLRIANVFHAGDGNLHPLICYDSKKGETDIAQDVGRQILELCVDVGGSITGEHGVGIEKIAEMRYQFSQEELTLQQAIRDQLDPKGLCNAGKLIPTPSRCMEMKGAASPSVSSLEQILSASGSPQARLAR</sequence>
<keyword evidence="4" id="KW-0560">Oxidoreductase</keyword>
<comment type="caution">
    <text evidence="6">The sequence shown here is derived from an EMBL/GenBank/DDBJ whole genome shotgun (WGS) entry which is preliminary data.</text>
</comment>
<dbReference type="InterPro" id="IPR004113">
    <property type="entry name" value="FAD-bd_oxidored_4_C"/>
</dbReference>
<dbReference type="Gene3D" id="1.10.45.10">
    <property type="entry name" value="Vanillyl-alcohol Oxidase, Chain A, domain 4"/>
    <property type="match status" value="1"/>
</dbReference>
<dbReference type="InterPro" id="IPR016164">
    <property type="entry name" value="FAD-linked_Oxase-like_C"/>
</dbReference>
<dbReference type="Gene3D" id="3.30.70.2740">
    <property type="match status" value="1"/>
</dbReference>
<dbReference type="InterPro" id="IPR036318">
    <property type="entry name" value="FAD-bd_PCMH-like_sf"/>
</dbReference>
<dbReference type="GO" id="GO:0071949">
    <property type="term" value="F:FAD binding"/>
    <property type="evidence" value="ECO:0007669"/>
    <property type="project" value="InterPro"/>
</dbReference>
<evidence type="ECO:0000313" key="7">
    <source>
        <dbReference type="Proteomes" id="UP000190229"/>
    </source>
</evidence>
<evidence type="ECO:0000256" key="1">
    <source>
        <dbReference type="ARBA" id="ARBA00001974"/>
    </source>
</evidence>
<dbReference type="SUPFAM" id="SSF55103">
    <property type="entry name" value="FAD-linked oxidases, C-terminal domain"/>
    <property type="match status" value="1"/>
</dbReference>
<dbReference type="AlphaFoldDB" id="A0A1V4EV28"/>
<dbReference type="SUPFAM" id="SSF56176">
    <property type="entry name" value="FAD-binding/transporter-associated domain-like"/>
    <property type="match status" value="1"/>
</dbReference>
<dbReference type="PANTHER" id="PTHR42934">
    <property type="entry name" value="GLYCOLATE OXIDASE SUBUNIT GLCD"/>
    <property type="match status" value="1"/>
</dbReference>
<dbReference type="InterPro" id="IPR016171">
    <property type="entry name" value="Vanillyl_alc_oxidase_C-sub2"/>
</dbReference>
<dbReference type="PANTHER" id="PTHR42934:SF1">
    <property type="entry name" value="GLYCOLATE OXIDASE SUBUNIT GLCD"/>
    <property type="match status" value="1"/>
</dbReference>
<proteinExistence type="predicted"/>
<keyword evidence="7" id="KW-1185">Reference proteome</keyword>
<name>A0A1V4EV28_9BACL</name>
<evidence type="ECO:0000256" key="4">
    <source>
        <dbReference type="ARBA" id="ARBA00023002"/>
    </source>
</evidence>
<feature type="domain" description="FAD-binding PCMH-type" evidence="5">
    <location>
        <begin position="37"/>
        <end position="215"/>
    </location>
</feature>
<dbReference type="InterPro" id="IPR051914">
    <property type="entry name" value="FAD-linked_OxidoTrans_Type4"/>
</dbReference>
<organism evidence="6 7">
    <name type="scientific">Ferroacidibacillus organovorans</name>
    <dbReference type="NCBI Taxonomy" id="1765683"/>
    <lineage>
        <taxon>Bacteria</taxon>
        <taxon>Bacillati</taxon>
        <taxon>Bacillota</taxon>
        <taxon>Bacilli</taxon>
        <taxon>Bacillales</taxon>
        <taxon>Alicyclobacillaceae</taxon>
        <taxon>Ferroacidibacillus</taxon>
    </lineage>
</organism>
<reference evidence="6 7" key="1">
    <citation type="submission" date="2017-02" db="EMBL/GenBank/DDBJ databases">
        <title>Draft genome of Acidibacillus ferrooxidans Huett2.</title>
        <authorList>
            <person name="Schopf S."/>
        </authorList>
    </citation>
    <scope>NUCLEOTIDE SEQUENCE [LARGE SCALE GENOMIC DNA]</scope>
    <source>
        <strain evidence="6 7">Huett2</strain>
    </source>
</reference>
<dbReference type="InterPro" id="IPR016166">
    <property type="entry name" value="FAD-bd_PCMH"/>
</dbReference>
<evidence type="ECO:0000259" key="5">
    <source>
        <dbReference type="PROSITE" id="PS51387"/>
    </source>
</evidence>
<evidence type="ECO:0000256" key="2">
    <source>
        <dbReference type="ARBA" id="ARBA00022630"/>
    </source>
</evidence>
<dbReference type="RefSeq" id="WP_067565742.1">
    <property type="nucleotide sequence ID" value="NZ_LSUQ01000039.1"/>
</dbReference>
<dbReference type="EMBL" id="MWPS01000016">
    <property type="protein sequence ID" value="OPG16508.1"/>
    <property type="molecule type" value="Genomic_DNA"/>
</dbReference>
<dbReference type="Pfam" id="PF02913">
    <property type="entry name" value="FAD-oxidase_C"/>
    <property type="match status" value="1"/>
</dbReference>
<gene>
    <name evidence="6" type="ORF">B2M26_06445</name>
</gene>